<dbReference type="HOGENOM" id="CLU_009990_0_0_1"/>
<evidence type="ECO:0000256" key="1">
    <source>
        <dbReference type="ARBA" id="ARBA00004123"/>
    </source>
</evidence>
<dbReference type="STRING" id="578458.D8Q245"/>
<dbReference type="InParanoid" id="D8Q245"/>
<dbReference type="GO" id="GO:0000981">
    <property type="term" value="F:DNA-binding transcription factor activity, RNA polymerase II-specific"/>
    <property type="evidence" value="ECO:0007669"/>
    <property type="project" value="InterPro"/>
</dbReference>
<keyword evidence="4" id="KW-0804">Transcription</keyword>
<accession>D8Q245</accession>
<dbReference type="OMA" id="RLRVWIN"/>
<dbReference type="InterPro" id="IPR051089">
    <property type="entry name" value="prtT"/>
</dbReference>
<evidence type="ECO:0000259" key="8">
    <source>
        <dbReference type="PROSITE" id="PS50048"/>
    </source>
</evidence>
<proteinExistence type="predicted"/>
<dbReference type="PROSITE" id="PS50048">
    <property type="entry name" value="ZN2_CY6_FUNGAL_2"/>
    <property type="match status" value="1"/>
</dbReference>
<dbReference type="CDD" id="cd00067">
    <property type="entry name" value="GAL4"/>
    <property type="match status" value="1"/>
</dbReference>
<evidence type="ECO:0000256" key="5">
    <source>
        <dbReference type="ARBA" id="ARBA00023242"/>
    </source>
</evidence>
<reference evidence="9 10" key="1">
    <citation type="journal article" date="2010" name="Nat. Biotechnol.">
        <title>Genome sequence of the model mushroom Schizophyllum commune.</title>
        <authorList>
            <person name="Ohm R.A."/>
            <person name="de Jong J.F."/>
            <person name="Lugones L.G."/>
            <person name="Aerts A."/>
            <person name="Kothe E."/>
            <person name="Stajich J.E."/>
            <person name="de Vries R.P."/>
            <person name="Record E."/>
            <person name="Levasseur A."/>
            <person name="Baker S.E."/>
            <person name="Bartholomew K.A."/>
            <person name="Coutinho P.M."/>
            <person name="Erdmann S."/>
            <person name="Fowler T.J."/>
            <person name="Gathman A.C."/>
            <person name="Lombard V."/>
            <person name="Henrissat B."/>
            <person name="Knabe N."/>
            <person name="Kuees U."/>
            <person name="Lilly W.W."/>
            <person name="Lindquist E."/>
            <person name="Lucas S."/>
            <person name="Magnuson J.K."/>
            <person name="Piumi F."/>
            <person name="Raudaskoski M."/>
            <person name="Salamov A."/>
            <person name="Schmutz J."/>
            <person name="Schwarze F.W.M.R."/>
            <person name="vanKuyk P.A."/>
            <person name="Horton J.S."/>
            <person name="Grigoriev I.V."/>
            <person name="Woesten H.A.B."/>
        </authorList>
    </citation>
    <scope>NUCLEOTIDE SEQUENCE [LARGE SCALE GENOMIC DNA]</scope>
    <source>
        <strain evidence="10">H4-8 / FGSC 9210</strain>
    </source>
</reference>
<evidence type="ECO:0000256" key="7">
    <source>
        <dbReference type="SAM" id="MobiDB-lite"/>
    </source>
</evidence>
<dbReference type="Gene3D" id="4.10.240.10">
    <property type="entry name" value="Zn(2)-C6 fungal-type DNA-binding domain"/>
    <property type="match status" value="1"/>
</dbReference>
<feature type="compositionally biased region" description="Low complexity" evidence="7">
    <location>
        <begin position="7"/>
        <end position="18"/>
    </location>
</feature>
<dbReference type="PANTHER" id="PTHR31845:SF17">
    <property type="entry name" value="ZN(II)2CYS6 TRANSCRIPTION FACTOR (EUROFUNG)"/>
    <property type="match status" value="1"/>
</dbReference>
<evidence type="ECO:0000256" key="2">
    <source>
        <dbReference type="ARBA" id="ARBA00023015"/>
    </source>
</evidence>
<keyword evidence="6" id="KW-0175">Coiled coil</keyword>
<evidence type="ECO:0000256" key="6">
    <source>
        <dbReference type="SAM" id="Coils"/>
    </source>
</evidence>
<evidence type="ECO:0000313" key="10">
    <source>
        <dbReference type="Proteomes" id="UP000007431"/>
    </source>
</evidence>
<dbReference type="Proteomes" id="UP000007431">
    <property type="component" value="Unassembled WGS sequence"/>
</dbReference>
<name>D8Q245_SCHCM</name>
<keyword evidence="10" id="KW-1185">Reference proteome</keyword>
<sequence>MEPDGHASFSESSSQAQEGQKIRRTSRACLQCRSRKQRCHVDPDNAVAPCQRCKAAGKACSFETEAPRGRFHPYEGAESSFRAVEQLRNELASHRKRIEELEAKVGIPSHASPSTHTVNGDYHAGNSSSASISSPVTQPHEMPRAPKRKFTMDGVSLGAPIATLRKLANEDEDDYPDTPAIPRMPPPTDGSPYSMRAPSHARPSAFGMDPVSQDIITVDEAQSMFDIPLLFTTICSIGARYWHCQPSSSQSWLHPRYPQIIDQLDQCIMSLFLRPTSADMCLETVQALLLYAQWMPLEVPATGSTSLPRSRFNDVSAWSMIGHAIRQALFIGLERCVYAFNGTQEITEEDMRRMRVWVNLLSTDHHLVMTARLPMTLDPFPATSVARTFGGNPLAEPTDLRYAGLCELVAIVNRAARHSGDAALCALDPVSLQKANNDLDEWDSVWTVVFSSTPGYQQFNTQMPFTALRWYRLGLNVVSLGPGFFSRRMSDKREPMSTALRTSVDAAASMLHCLSAEAAHAPLGQTLRTLPRTPLTVNPKALASFRFSIDAYWVTHAFATVFLALAFERGAIDQELNIVMPQMAPPVHHPPHEASLLARLVCLASDIFDHTVAHPPAAHYREIVFNTKQLLFQPKPSASANPQTNGHGGGGLEDIFATIMHDGLDWSSDPAGWPGQYAGPVAPGMAYSA</sequence>
<dbReference type="VEuPathDB" id="FungiDB:SCHCODRAFT_02620175"/>
<feature type="domain" description="Zn(2)-C6 fungal-type" evidence="8">
    <location>
        <begin position="28"/>
        <end position="62"/>
    </location>
</feature>
<dbReference type="SUPFAM" id="SSF57701">
    <property type="entry name" value="Zn2/Cys6 DNA-binding domain"/>
    <property type="match status" value="1"/>
</dbReference>
<keyword evidence="2" id="KW-0805">Transcription regulation</keyword>
<dbReference type="GO" id="GO:0005634">
    <property type="term" value="C:nucleus"/>
    <property type="evidence" value="ECO:0007669"/>
    <property type="project" value="UniProtKB-SubCell"/>
</dbReference>
<feature type="region of interest" description="Disordered" evidence="7">
    <location>
        <begin position="1"/>
        <end position="27"/>
    </location>
</feature>
<organism evidence="10">
    <name type="scientific">Schizophyllum commune (strain H4-8 / FGSC 9210)</name>
    <name type="common">Split gill fungus</name>
    <dbReference type="NCBI Taxonomy" id="578458"/>
    <lineage>
        <taxon>Eukaryota</taxon>
        <taxon>Fungi</taxon>
        <taxon>Dikarya</taxon>
        <taxon>Basidiomycota</taxon>
        <taxon>Agaricomycotina</taxon>
        <taxon>Agaricomycetes</taxon>
        <taxon>Agaricomycetidae</taxon>
        <taxon>Agaricales</taxon>
        <taxon>Schizophyllaceae</taxon>
        <taxon>Schizophyllum</taxon>
    </lineage>
</organism>
<feature type="coiled-coil region" evidence="6">
    <location>
        <begin position="77"/>
        <end position="104"/>
    </location>
</feature>
<dbReference type="AlphaFoldDB" id="D8Q245"/>
<keyword evidence="5" id="KW-0539">Nucleus</keyword>
<keyword evidence="3" id="KW-0238">DNA-binding</keyword>
<protein>
    <recommendedName>
        <fullName evidence="8">Zn(2)-C6 fungal-type domain-containing protein</fullName>
    </recommendedName>
</protein>
<dbReference type="PROSITE" id="PS00463">
    <property type="entry name" value="ZN2_CY6_FUNGAL_1"/>
    <property type="match status" value="1"/>
</dbReference>
<feature type="region of interest" description="Disordered" evidence="7">
    <location>
        <begin position="107"/>
        <end position="151"/>
    </location>
</feature>
<dbReference type="InterPro" id="IPR001138">
    <property type="entry name" value="Zn2Cys6_DnaBD"/>
</dbReference>
<dbReference type="EMBL" id="GL377305">
    <property type="protein sequence ID" value="EFI98619.1"/>
    <property type="molecule type" value="Genomic_DNA"/>
</dbReference>
<dbReference type="SMART" id="SM00066">
    <property type="entry name" value="GAL4"/>
    <property type="match status" value="1"/>
</dbReference>
<dbReference type="InterPro" id="IPR036864">
    <property type="entry name" value="Zn2-C6_fun-type_DNA-bd_sf"/>
</dbReference>
<dbReference type="PANTHER" id="PTHR31845">
    <property type="entry name" value="FINGER DOMAIN PROTEIN, PUTATIVE-RELATED"/>
    <property type="match status" value="1"/>
</dbReference>
<evidence type="ECO:0000256" key="4">
    <source>
        <dbReference type="ARBA" id="ARBA00023163"/>
    </source>
</evidence>
<evidence type="ECO:0000256" key="3">
    <source>
        <dbReference type="ARBA" id="ARBA00023125"/>
    </source>
</evidence>
<dbReference type="Pfam" id="PF00172">
    <property type="entry name" value="Zn_clus"/>
    <property type="match status" value="1"/>
</dbReference>
<dbReference type="CDD" id="cd12148">
    <property type="entry name" value="fungal_TF_MHR"/>
    <property type="match status" value="1"/>
</dbReference>
<evidence type="ECO:0000313" key="9">
    <source>
        <dbReference type="EMBL" id="EFI98619.1"/>
    </source>
</evidence>
<dbReference type="GO" id="GO:0000976">
    <property type="term" value="F:transcription cis-regulatory region binding"/>
    <property type="evidence" value="ECO:0007669"/>
    <property type="project" value="TreeGrafter"/>
</dbReference>
<comment type="subcellular location">
    <subcellularLocation>
        <location evidence="1">Nucleus</location>
    </subcellularLocation>
</comment>
<dbReference type="GO" id="GO:0008270">
    <property type="term" value="F:zinc ion binding"/>
    <property type="evidence" value="ECO:0007669"/>
    <property type="project" value="InterPro"/>
</dbReference>
<gene>
    <name evidence="9" type="ORF">SCHCODRAFT_256993</name>
</gene>